<evidence type="ECO:0000313" key="2">
    <source>
        <dbReference type="EMBL" id="KAK4217257.1"/>
    </source>
</evidence>
<gene>
    <name evidence="2" type="ORF">QBC37DRAFT_415259</name>
</gene>
<sequence length="679" mass="76251">MAPTLVDLPDDILLIVLATLDSARDLRALALSCHRLHRFVTNDGWRVFVRNRFPSLEVPPPSRNLLGWKKTAESLTWQSRHWDKRSLQFQALLPRSGSALGTVPRTRERQRGGLFQPVIDAHLDPETHEELVVWGAGENIVARHRQRNASDGKSENVTWLQSEGRHHGFTAGFDDVRAIKILKDEGRHHKAFLAGRDNGDLALLSTEPGQFGKRLVEFGPEDGVQGTEQHAQDTINSIDVLTSNHSSLISATTKSSIFLYRLPEDESTHVVPETVLNLRQDVFESSASQLCRATWMGEDTLALALKGCKDPLRYMTLTPTGWTHHTAAKNPKLETLFGVGYGNICPNSLQPIRDSSTSSGGGTSLLLSAWRDGTVRLQDLRSSSSFDTIYQDNVDPWADMESLMTYGSERFIGGGMNGAAIKIFDFRWPKNYYHTAGLPCLDKVPFSQPSQPFLKAPIRYRPGILARCEPEKGVRCQWHSLSQNIYYRPNASFFLSNSLPKRYSASGIWSLAKPSDLSPNFYIGISGGIIEANLEPSLGTMMSTSTGSETSSSSSIRVDPNLGFRDWRLERDAPSSVGYESLPLGAAMMETGDGFAFRQNDRAIRFPRMWTPRSRQPNPREQEQEQAEEVRELEEMEGLFNSELMKHHRLDRRYQDIDDYWTEWDAGQISKGVGDLRVE</sequence>
<name>A0AAN6YJD2_9PEZI</name>
<comment type="caution">
    <text evidence="2">The sequence shown here is derived from an EMBL/GenBank/DDBJ whole genome shotgun (WGS) entry which is preliminary data.</text>
</comment>
<dbReference type="SUPFAM" id="SSF50978">
    <property type="entry name" value="WD40 repeat-like"/>
    <property type="match status" value="1"/>
</dbReference>
<dbReference type="SUPFAM" id="SSF81383">
    <property type="entry name" value="F-box domain"/>
    <property type="match status" value="1"/>
</dbReference>
<evidence type="ECO:0000259" key="1">
    <source>
        <dbReference type="PROSITE" id="PS50181"/>
    </source>
</evidence>
<dbReference type="InterPro" id="IPR036322">
    <property type="entry name" value="WD40_repeat_dom_sf"/>
</dbReference>
<dbReference type="InterPro" id="IPR036047">
    <property type="entry name" value="F-box-like_dom_sf"/>
</dbReference>
<protein>
    <recommendedName>
        <fullName evidence="1">F-box domain-containing protein</fullName>
    </recommendedName>
</protein>
<evidence type="ECO:0000313" key="3">
    <source>
        <dbReference type="Proteomes" id="UP001301769"/>
    </source>
</evidence>
<accession>A0AAN6YJD2</accession>
<dbReference type="InterPro" id="IPR001810">
    <property type="entry name" value="F-box_dom"/>
</dbReference>
<dbReference type="Proteomes" id="UP001301769">
    <property type="component" value="Unassembled WGS sequence"/>
</dbReference>
<dbReference type="AlphaFoldDB" id="A0AAN6YJD2"/>
<reference evidence="2" key="1">
    <citation type="journal article" date="2023" name="Mol. Phylogenet. Evol.">
        <title>Genome-scale phylogeny and comparative genomics of the fungal order Sordariales.</title>
        <authorList>
            <person name="Hensen N."/>
            <person name="Bonometti L."/>
            <person name="Westerberg I."/>
            <person name="Brannstrom I.O."/>
            <person name="Guillou S."/>
            <person name="Cros-Aarteil S."/>
            <person name="Calhoun S."/>
            <person name="Haridas S."/>
            <person name="Kuo A."/>
            <person name="Mondo S."/>
            <person name="Pangilinan J."/>
            <person name="Riley R."/>
            <person name="LaButti K."/>
            <person name="Andreopoulos B."/>
            <person name="Lipzen A."/>
            <person name="Chen C."/>
            <person name="Yan M."/>
            <person name="Daum C."/>
            <person name="Ng V."/>
            <person name="Clum A."/>
            <person name="Steindorff A."/>
            <person name="Ohm R.A."/>
            <person name="Martin F."/>
            <person name="Silar P."/>
            <person name="Natvig D.O."/>
            <person name="Lalanne C."/>
            <person name="Gautier V."/>
            <person name="Ament-Velasquez S.L."/>
            <person name="Kruys A."/>
            <person name="Hutchinson M.I."/>
            <person name="Powell A.J."/>
            <person name="Barry K."/>
            <person name="Miller A.N."/>
            <person name="Grigoriev I.V."/>
            <person name="Debuchy R."/>
            <person name="Gladieux P."/>
            <person name="Hiltunen Thoren M."/>
            <person name="Johannesson H."/>
        </authorList>
    </citation>
    <scope>NUCLEOTIDE SEQUENCE</scope>
    <source>
        <strain evidence="2">PSN293</strain>
    </source>
</reference>
<dbReference type="PROSITE" id="PS50181">
    <property type="entry name" value="FBOX"/>
    <property type="match status" value="1"/>
</dbReference>
<proteinExistence type="predicted"/>
<feature type="domain" description="F-box" evidence="1">
    <location>
        <begin position="2"/>
        <end position="48"/>
    </location>
</feature>
<organism evidence="2 3">
    <name type="scientific">Rhypophila decipiens</name>
    <dbReference type="NCBI Taxonomy" id="261697"/>
    <lineage>
        <taxon>Eukaryota</taxon>
        <taxon>Fungi</taxon>
        <taxon>Dikarya</taxon>
        <taxon>Ascomycota</taxon>
        <taxon>Pezizomycotina</taxon>
        <taxon>Sordariomycetes</taxon>
        <taxon>Sordariomycetidae</taxon>
        <taxon>Sordariales</taxon>
        <taxon>Naviculisporaceae</taxon>
        <taxon>Rhypophila</taxon>
    </lineage>
</organism>
<dbReference type="Pfam" id="PF12937">
    <property type="entry name" value="F-box-like"/>
    <property type="match status" value="1"/>
</dbReference>
<keyword evidence="3" id="KW-1185">Reference proteome</keyword>
<reference evidence="2" key="2">
    <citation type="submission" date="2023-05" db="EMBL/GenBank/DDBJ databases">
        <authorList>
            <consortium name="Lawrence Berkeley National Laboratory"/>
            <person name="Steindorff A."/>
            <person name="Hensen N."/>
            <person name="Bonometti L."/>
            <person name="Westerberg I."/>
            <person name="Brannstrom I.O."/>
            <person name="Guillou S."/>
            <person name="Cros-Aarteil S."/>
            <person name="Calhoun S."/>
            <person name="Haridas S."/>
            <person name="Kuo A."/>
            <person name="Mondo S."/>
            <person name="Pangilinan J."/>
            <person name="Riley R."/>
            <person name="Labutti K."/>
            <person name="Andreopoulos B."/>
            <person name="Lipzen A."/>
            <person name="Chen C."/>
            <person name="Yanf M."/>
            <person name="Daum C."/>
            <person name="Ng V."/>
            <person name="Clum A."/>
            <person name="Ohm R."/>
            <person name="Martin F."/>
            <person name="Silar P."/>
            <person name="Natvig D."/>
            <person name="Lalanne C."/>
            <person name="Gautier V."/>
            <person name="Ament-Velasquez S.L."/>
            <person name="Kruys A."/>
            <person name="Hutchinson M.I."/>
            <person name="Powell A.J."/>
            <person name="Barry K."/>
            <person name="Miller A.N."/>
            <person name="Grigoriev I.V."/>
            <person name="Debuchy R."/>
            <person name="Gladieux P."/>
            <person name="Thoren M.H."/>
            <person name="Johannesson H."/>
        </authorList>
    </citation>
    <scope>NUCLEOTIDE SEQUENCE</scope>
    <source>
        <strain evidence="2">PSN293</strain>
    </source>
</reference>
<dbReference type="EMBL" id="MU858061">
    <property type="protein sequence ID" value="KAK4217257.1"/>
    <property type="molecule type" value="Genomic_DNA"/>
</dbReference>